<dbReference type="GO" id="GO:0070920">
    <property type="term" value="P:regulation of regulatory ncRNA processing"/>
    <property type="evidence" value="ECO:0007669"/>
    <property type="project" value="TreeGrafter"/>
</dbReference>
<feature type="domain" description="RRM" evidence="3">
    <location>
        <begin position="3"/>
        <end position="77"/>
    </location>
</feature>
<dbReference type="Proteomes" id="UP000747110">
    <property type="component" value="Unassembled WGS sequence"/>
</dbReference>
<dbReference type="OrthoDB" id="542327at2759"/>
<dbReference type="GO" id="GO:0005634">
    <property type="term" value="C:nucleus"/>
    <property type="evidence" value="ECO:0007669"/>
    <property type="project" value="TreeGrafter"/>
</dbReference>
<dbReference type="Gene3D" id="3.30.70.330">
    <property type="match status" value="1"/>
</dbReference>
<dbReference type="AlphaFoldDB" id="A0A8J4GJ65"/>
<dbReference type="SMART" id="SM00358">
    <property type="entry name" value="DSRM"/>
    <property type="match status" value="2"/>
</dbReference>
<dbReference type="GO" id="GO:0003725">
    <property type="term" value="F:double-stranded RNA binding"/>
    <property type="evidence" value="ECO:0007669"/>
    <property type="project" value="TreeGrafter"/>
</dbReference>
<evidence type="ECO:0000313" key="8">
    <source>
        <dbReference type="Proteomes" id="UP000747110"/>
    </source>
</evidence>
<sequence length="389" mass="41188">MATVLLIRGVSPHLTQEKLLEAFYNHAIVLASVIVRNKDGKCVGHAYVTVASDDVAKVATVKQIEGSNVDILPVDVDAWVVPPQQEDPPRALAPASATASVMHGHGVPQADPLGSIPSTSHPNLNAVLEQLREILSNQVHTRLAFNKKPFYMLLNECCQKRQWLLEASSAPGSAGAPFGARINVLTQQKHTVCTGHGSGPNKKDAKHNAAAACLDQLLGMEQLAASDLISAMTCPVTIAAAVQGGASGAAQQEGAGLTGGFPADPVNSAASLTHNVLKLGSYHRCAEVMRHVHSTEQGRTKTFLMVLNEYGVKYGLMASYELGRSASGNFYYRGTLIDAMGDVVAKVTGVEVGNKQEAKQAAAAALIDYMVAMYNIPVERFRSGKSVGK</sequence>
<dbReference type="SMART" id="SM00360">
    <property type="entry name" value="RRM"/>
    <property type="match status" value="1"/>
</dbReference>
<dbReference type="EMBL" id="BNCP01000073">
    <property type="protein sequence ID" value="GIL92171.1"/>
    <property type="molecule type" value="Genomic_DNA"/>
</dbReference>
<keyword evidence="1 2" id="KW-0694">RNA-binding</keyword>
<evidence type="ECO:0000313" key="7">
    <source>
        <dbReference type="Proteomes" id="UP000722791"/>
    </source>
</evidence>
<keyword evidence="8" id="KW-1185">Reference proteome</keyword>
<dbReference type="GO" id="GO:0005737">
    <property type="term" value="C:cytoplasm"/>
    <property type="evidence" value="ECO:0007669"/>
    <property type="project" value="TreeGrafter"/>
</dbReference>
<dbReference type="CDD" id="cd00048">
    <property type="entry name" value="DSRM_SF"/>
    <property type="match status" value="1"/>
</dbReference>
<comment type="caution">
    <text evidence="6">The sequence shown here is derived from an EMBL/GenBank/DDBJ whole genome shotgun (WGS) entry which is preliminary data.</text>
</comment>
<dbReference type="GO" id="GO:0035197">
    <property type="term" value="F:siRNA binding"/>
    <property type="evidence" value="ECO:0007669"/>
    <property type="project" value="TreeGrafter"/>
</dbReference>
<evidence type="ECO:0000313" key="6">
    <source>
        <dbReference type="EMBL" id="GIM08102.1"/>
    </source>
</evidence>
<evidence type="ECO:0000256" key="2">
    <source>
        <dbReference type="PROSITE-ProRule" id="PRU00176"/>
    </source>
</evidence>
<dbReference type="InterPro" id="IPR035979">
    <property type="entry name" value="RBD_domain_sf"/>
</dbReference>
<dbReference type="GO" id="GO:0070578">
    <property type="term" value="C:RISC-loading complex"/>
    <property type="evidence" value="ECO:0007669"/>
    <property type="project" value="TreeGrafter"/>
</dbReference>
<evidence type="ECO:0008006" key="9">
    <source>
        <dbReference type="Google" id="ProtNLM"/>
    </source>
</evidence>
<dbReference type="PANTHER" id="PTHR46205">
    <property type="entry name" value="LOQUACIOUS, ISOFORM B"/>
    <property type="match status" value="1"/>
</dbReference>
<dbReference type="InterPro" id="IPR014720">
    <property type="entry name" value="dsRBD_dom"/>
</dbReference>
<gene>
    <name evidence="5" type="ORF">Vretifemale_19726</name>
    <name evidence="6" type="ORF">Vretimale_12201</name>
</gene>
<dbReference type="PROSITE" id="PS50137">
    <property type="entry name" value="DS_RBD"/>
    <property type="match status" value="1"/>
</dbReference>
<protein>
    <recommendedName>
        <fullName evidence="9">RRM domain-containing protein</fullName>
    </recommendedName>
</protein>
<dbReference type="PANTHER" id="PTHR46205:SF3">
    <property type="entry name" value="LOQUACIOUS, ISOFORM B"/>
    <property type="match status" value="1"/>
</dbReference>
<reference evidence="6" key="1">
    <citation type="journal article" date="2021" name="Proc. Natl. Acad. Sci. U.S.A.">
        <title>Three genomes in the algal genus Volvox reveal the fate of a haploid sex-determining region after a transition to homothallism.</title>
        <authorList>
            <person name="Yamamoto K."/>
            <person name="Hamaji T."/>
            <person name="Kawai-Toyooka H."/>
            <person name="Matsuzaki R."/>
            <person name="Takahashi F."/>
            <person name="Nishimura Y."/>
            <person name="Kawachi M."/>
            <person name="Noguchi H."/>
            <person name="Minakuchi Y."/>
            <person name="Umen J.G."/>
            <person name="Toyoda A."/>
            <person name="Nozaki H."/>
        </authorList>
    </citation>
    <scope>NUCLEOTIDE SEQUENCE</scope>
    <source>
        <strain evidence="6">NIES-3785</strain>
        <strain evidence="5">NIES-3786</strain>
    </source>
</reference>
<feature type="domain" description="DRBM" evidence="4">
    <location>
        <begin position="195"/>
        <end position="219"/>
    </location>
</feature>
<dbReference type="GO" id="GO:0030422">
    <property type="term" value="P:siRNA processing"/>
    <property type="evidence" value="ECO:0007669"/>
    <property type="project" value="TreeGrafter"/>
</dbReference>
<evidence type="ECO:0000313" key="5">
    <source>
        <dbReference type="EMBL" id="GIL92171.1"/>
    </source>
</evidence>
<dbReference type="SUPFAM" id="SSF54768">
    <property type="entry name" value="dsRNA-binding domain-like"/>
    <property type="match status" value="1"/>
</dbReference>
<dbReference type="Gene3D" id="3.30.160.20">
    <property type="match status" value="2"/>
</dbReference>
<dbReference type="InterPro" id="IPR051247">
    <property type="entry name" value="RLC_Component"/>
</dbReference>
<evidence type="ECO:0000259" key="4">
    <source>
        <dbReference type="PROSITE" id="PS50137"/>
    </source>
</evidence>
<name>A0A8J4GJ65_9CHLO</name>
<organism evidence="6 7">
    <name type="scientific">Volvox reticuliferus</name>
    <dbReference type="NCBI Taxonomy" id="1737510"/>
    <lineage>
        <taxon>Eukaryota</taxon>
        <taxon>Viridiplantae</taxon>
        <taxon>Chlorophyta</taxon>
        <taxon>core chlorophytes</taxon>
        <taxon>Chlorophyceae</taxon>
        <taxon>CS clade</taxon>
        <taxon>Chlamydomonadales</taxon>
        <taxon>Volvocaceae</taxon>
        <taxon>Volvox</taxon>
    </lineage>
</organism>
<evidence type="ECO:0000259" key="3">
    <source>
        <dbReference type="PROSITE" id="PS50102"/>
    </source>
</evidence>
<dbReference type="Proteomes" id="UP000722791">
    <property type="component" value="Unassembled WGS sequence"/>
</dbReference>
<dbReference type="GO" id="GO:0016442">
    <property type="term" value="C:RISC complex"/>
    <property type="evidence" value="ECO:0007669"/>
    <property type="project" value="TreeGrafter"/>
</dbReference>
<evidence type="ECO:0000256" key="1">
    <source>
        <dbReference type="ARBA" id="ARBA00022884"/>
    </source>
</evidence>
<dbReference type="PROSITE" id="PS50102">
    <property type="entry name" value="RRM"/>
    <property type="match status" value="1"/>
</dbReference>
<dbReference type="EMBL" id="BNCQ01000026">
    <property type="protein sequence ID" value="GIM08102.1"/>
    <property type="molecule type" value="Genomic_DNA"/>
</dbReference>
<accession>A0A8J4GJ65</accession>
<dbReference type="SUPFAM" id="SSF54928">
    <property type="entry name" value="RNA-binding domain, RBD"/>
    <property type="match status" value="1"/>
</dbReference>
<dbReference type="InterPro" id="IPR000504">
    <property type="entry name" value="RRM_dom"/>
</dbReference>
<dbReference type="Pfam" id="PF00035">
    <property type="entry name" value="dsrm"/>
    <property type="match status" value="1"/>
</dbReference>
<dbReference type="InterPro" id="IPR012677">
    <property type="entry name" value="Nucleotide-bd_a/b_plait_sf"/>
</dbReference>
<dbReference type="Pfam" id="PF00076">
    <property type="entry name" value="RRM_1"/>
    <property type="match status" value="1"/>
</dbReference>
<proteinExistence type="predicted"/>